<proteinExistence type="predicted"/>
<sequence>MNKILYLGWVGFGNLGDDVCRDIFVEKMGEAARTRKREVEIKSVYAGTFTKEDLLDYNPNFVVLGGGSLLTSKNAKMLLFAQSQGIPTMIWGSGKDGKNEETWNGDFHSKLPKSAKILRRAVDNSCLVGVRGPNTKNYLKEIGCNSNKIGICGDPGLLLSIQEQSGKIMEEQGLSWMNDKVIGVNWGTTFNRLYGRDEHNIRMEMQSVISSLAKDFKIVLFPMWYKDISAMKKLVEGLDDRKNVRFIDTVYPIEELGEMLQRCLFTINFKLHANVFSAAVGTPFISLGYRAKCMDFALSLQCEDLVIRTDEARLGEQVLEKCHKLIHESKEYREKMSEKKKEYEKRLYQLLYDAVDVITKD</sequence>
<dbReference type="Proteomes" id="UP001230005">
    <property type="component" value="Unassembled WGS sequence"/>
</dbReference>
<dbReference type="PANTHER" id="PTHR36836">
    <property type="entry name" value="COLANIC ACID BIOSYNTHESIS PROTEIN WCAK"/>
    <property type="match status" value="1"/>
</dbReference>
<keyword evidence="3" id="KW-1185">Reference proteome</keyword>
<dbReference type="PANTHER" id="PTHR36836:SF1">
    <property type="entry name" value="COLANIC ACID BIOSYNTHESIS PROTEIN WCAK"/>
    <property type="match status" value="1"/>
</dbReference>
<feature type="domain" description="Polysaccharide pyruvyl transferase" evidence="1">
    <location>
        <begin position="50"/>
        <end position="289"/>
    </location>
</feature>
<organism evidence="2 3">
    <name type="scientific">Evansella vedderi</name>
    <dbReference type="NCBI Taxonomy" id="38282"/>
    <lineage>
        <taxon>Bacteria</taxon>
        <taxon>Bacillati</taxon>
        <taxon>Bacillota</taxon>
        <taxon>Bacilli</taxon>
        <taxon>Bacillales</taxon>
        <taxon>Bacillaceae</taxon>
        <taxon>Evansella</taxon>
    </lineage>
</organism>
<dbReference type="RefSeq" id="WP_307326288.1">
    <property type="nucleotide sequence ID" value="NZ_JAUSUG010000010.1"/>
</dbReference>
<dbReference type="InterPro" id="IPR007345">
    <property type="entry name" value="Polysacch_pyruvyl_Trfase"/>
</dbReference>
<evidence type="ECO:0000259" key="1">
    <source>
        <dbReference type="Pfam" id="PF04230"/>
    </source>
</evidence>
<dbReference type="Pfam" id="PF04230">
    <property type="entry name" value="PS_pyruv_trans"/>
    <property type="match status" value="1"/>
</dbReference>
<accession>A0ABT9ZVU3</accession>
<protein>
    <submittedName>
        <fullName evidence="2">Polysaccharide pyruvyl transferase WcaK-like protein</fullName>
    </submittedName>
</protein>
<name>A0ABT9ZVU3_9BACI</name>
<comment type="caution">
    <text evidence="2">The sequence shown here is derived from an EMBL/GenBank/DDBJ whole genome shotgun (WGS) entry which is preliminary data.</text>
</comment>
<evidence type="ECO:0000313" key="3">
    <source>
        <dbReference type="Proteomes" id="UP001230005"/>
    </source>
</evidence>
<evidence type="ECO:0000313" key="2">
    <source>
        <dbReference type="EMBL" id="MDQ0255359.1"/>
    </source>
</evidence>
<gene>
    <name evidence="2" type="ORF">J2S74_002741</name>
</gene>
<dbReference type="EMBL" id="JAUSUG010000010">
    <property type="protein sequence ID" value="MDQ0255359.1"/>
    <property type="molecule type" value="Genomic_DNA"/>
</dbReference>
<reference evidence="2 3" key="1">
    <citation type="submission" date="2023-07" db="EMBL/GenBank/DDBJ databases">
        <title>Genomic Encyclopedia of Type Strains, Phase IV (KMG-IV): sequencing the most valuable type-strain genomes for metagenomic binning, comparative biology and taxonomic classification.</title>
        <authorList>
            <person name="Goeker M."/>
        </authorList>
    </citation>
    <scope>NUCLEOTIDE SEQUENCE [LARGE SCALE GENOMIC DNA]</scope>
    <source>
        <strain evidence="2 3">DSM 9768</strain>
    </source>
</reference>